<dbReference type="Proteomes" id="UP000051530">
    <property type="component" value="Unassembled WGS sequence"/>
</dbReference>
<dbReference type="Pfam" id="PF00805">
    <property type="entry name" value="Pentapeptide"/>
    <property type="match status" value="1"/>
</dbReference>
<feature type="compositionally biased region" description="Basic and acidic residues" evidence="2">
    <location>
        <begin position="145"/>
        <end position="154"/>
    </location>
</feature>
<evidence type="ECO:0000313" key="3">
    <source>
        <dbReference type="EMBL" id="KRH92707.1"/>
    </source>
</evidence>
<keyword evidence="1" id="KW-0175">Coiled coil</keyword>
<sequence length="564" mass="64403">NFNLGKSDDNFILQSNQDNDPKKKRPARKQNKKSEISEQFERAVTIQDSVKQEEAKEHSKQQDVKQQEVRDQSKQGTAPDASGFFDTFGSSFSHKKISPESKMQKTPFTSDSFKNTFVNPTSFFSANGNFKESISRDTNFKESISKDSNLKDSSLKGSNLKDSNLKGSNLKDSSLKGSNIKESNLKDSHKVTDTETGKVLTDSRKANEKPYDPFYSLQQIAFNTNDQPKSFSFSHENQKQNQSIVAKTVQPLQIDQQISQKPLPQFTHQMQQNQLPNQQTQPTNIDLNDFLTSLDNKITQTLQNINNLSKEREETFQNHTINILKDMTDKMNQIIEMFKNAYHDQRFKQSDTIAEMRQCFTNILLPRVESALTEIKLQNETCETKDSITTLLIRGDTYSAVQMAIKGSDIDLLQFLNCYEIDSLDRFNNTENLSLLDRVSAIYVQNYQSNEENDSSIFSNSEMMSSTNIKSLRSIKSFKSNATTLQSYGSQSEIIVSELSLLTRAMKKLLSIVDVNDFSDKQITLFKRIVKRLKEIDLKDVTLELLLQTQCHMFSKACIRKYGG</sequence>
<reference evidence="3 4" key="1">
    <citation type="submission" date="2015-07" db="EMBL/GenBank/DDBJ databases">
        <title>The genome of Pseudoloma neurophilia, a relevant intracellular parasite of the zebrafish.</title>
        <authorList>
            <person name="Ndikumana S."/>
            <person name="Pelin A."/>
            <person name="Sanders J."/>
            <person name="Corradi N."/>
        </authorList>
    </citation>
    <scope>NUCLEOTIDE SEQUENCE [LARGE SCALE GENOMIC DNA]</scope>
    <source>
        <strain evidence="3 4">MK1</strain>
    </source>
</reference>
<feature type="coiled-coil region" evidence="1">
    <location>
        <begin position="291"/>
        <end position="318"/>
    </location>
</feature>
<feature type="compositionally biased region" description="Low complexity" evidence="2">
    <location>
        <begin position="155"/>
        <end position="166"/>
    </location>
</feature>
<name>A0A0R0LTD1_9MICR</name>
<evidence type="ECO:0000313" key="4">
    <source>
        <dbReference type="Proteomes" id="UP000051530"/>
    </source>
</evidence>
<organism evidence="3 4">
    <name type="scientific">Pseudoloma neurophilia</name>
    <dbReference type="NCBI Taxonomy" id="146866"/>
    <lineage>
        <taxon>Eukaryota</taxon>
        <taxon>Fungi</taxon>
        <taxon>Fungi incertae sedis</taxon>
        <taxon>Microsporidia</taxon>
        <taxon>Pseudoloma</taxon>
    </lineage>
</organism>
<keyword evidence="4" id="KW-1185">Reference proteome</keyword>
<feature type="compositionally biased region" description="Basic and acidic residues" evidence="2">
    <location>
        <begin position="183"/>
        <end position="210"/>
    </location>
</feature>
<dbReference type="InterPro" id="IPR001646">
    <property type="entry name" value="5peptide_repeat"/>
</dbReference>
<feature type="region of interest" description="Disordered" evidence="2">
    <location>
        <begin position="1"/>
        <end position="86"/>
    </location>
</feature>
<accession>A0A0R0LTD1</accession>
<dbReference type="SUPFAM" id="SSF141571">
    <property type="entry name" value="Pentapeptide repeat-like"/>
    <property type="match status" value="1"/>
</dbReference>
<protein>
    <submittedName>
        <fullName evidence="3">Uncharacterized protein</fullName>
    </submittedName>
</protein>
<dbReference type="EMBL" id="LGUB01000735">
    <property type="protein sequence ID" value="KRH92707.1"/>
    <property type="molecule type" value="Genomic_DNA"/>
</dbReference>
<comment type="caution">
    <text evidence="3">The sequence shown here is derived from an EMBL/GenBank/DDBJ whole genome shotgun (WGS) entry which is preliminary data.</text>
</comment>
<feature type="compositionally biased region" description="Basic and acidic residues" evidence="2">
    <location>
        <begin position="50"/>
        <end position="73"/>
    </location>
</feature>
<dbReference type="Gene3D" id="2.160.20.80">
    <property type="entry name" value="E3 ubiquitin-protein ligase SopA"/>
    <property type="match status" value="1"/>
</dbReference>
<evidence type="ECO:0000256" key="1">
    <source>
        <dbReference type="SAM" id="Coils"/>
    </source>
</evidence>
<gene>
    <name evidence="3" type="ORF">M153_33440001</name>
</gene>
<proteinExistence type="predicted"/>
<dbReference type="VEuPathDB" id="MicrosporidiaDB:M153_33440001"/>
<feature type="compositionally biased region" description="Polar residues" evidence="2">
    <location>
        <begin position="170"/>
        <end position="182"/>
    </location>
</feature>
<feature type="region of interest" description="Disordered" evidence="2">
    <location>
        <begin position="145"/>
        <end position="210"/>
    </location>
</feature>
<feature type="non-terminal residue" evidence="3">
    <location>
        <position position="1"/>
    </location>
</feature>
<feature type="compositionally biased region" description="Basic and acidic residues" evidence="2">
    <location>
        <begin position="32"/>
        <end position="41"/>
    </location>
</feature>
<evidence type="ECO:0000256" key="2">
    <source>
        <dbReference type="SAM" id="MobiDB-lite"/>
    </source>
</evidence>
<feature type="compositionally biased region" description="Basic residues" evidence="2">
    <location>
        <begin position="22"/>
        <end position="31"/>
    </location>
</feature>
<dbReference type="AlphaFoldDB" id="A0A0R0LTD1"/>